<dbReference type="AlphaFoldDB" id="A0A7G7CPW4"/>
<dbReference type="PANTHER" id="PTHR11092:SF0">
    <property type="entry name" value="EPIMERASE FAMILY PROTEIN SDR39U1"/>
    <property type="match status" value="1"/>
</dbReference>
<dbReference type="EMBL" id="CP059404">
    <property type="protein sequence ID" value="QNE89630.1"/>
    <property type="molecule type" value="Genomic_DNA"/>
</dbReference>
<dbReference type="SUPFAM" id="SSF55961">
    <property type="entry name" value="Bet v1-like"/>
    <property type="match status" value="1"/>
</dbReference>
<sequence>MSFQARHLVPAPRTQVWQWHTRPGAVTRLTPPFLPMVPLQQTDSLATGTTILGFPGGLRWTAQHQLGGYEEFRRFTDVCINAPVRQFAHWRHEHRFEDSPVRDTAVNSGGPTTIVTDTVDSRFPGSALTPMFAYRQHQLRQDFLFLQRLADAVPGYATQDVSGDLTSRDVTTPTRPLTVAMTGSRGAVGRALTAQLTTAGHKVVQLVRGNAKPHQRSWEPLNPHPDLLRDVDVVVHLAGEPIFGRFNDNHKNAIRESRVEPTRKLAELVANTPGVQALVSASAIGYYGNERGDEKLTEGSEPGDGFLAQVTQDWESATAPAAESGTRVVLIRTGVALDGGHGLLPLLRTLFSTGLGGRFGDGQFWFSWISADDLTDIYFRAIVDAAVSGPINATSPHPLFNEDFAQALGRELKRPTLIPIPTVGPALLLGKEGARELALAEQRVIPSALDSLGHAFRYPSVDAALAHELGGEPLTDA</sequence>
<evidence type="ECO:0000259" key="3">
    <source>
        <dbReference type="Pfam" id="PF08338"/>
    </source>
</evidence>
<dbReference type="SUPFAM" id="SSF51735">
    <property type="entry name" value="NAD(P)-binding Rossmann-fold domains"/>
    <property type="match status" value="1"/>
</dbReference>
<dbReference type="Gene3D" id="3.30.530.20">
    <property type="match status" value="1"/>
</dbReference>
<evidence type="ECO:0000313" key="5">
    <source>
        <dbReference type="Proteomes" id="UP000515743"/>
    </source>
</evidence>
<dbReference type="CDD" id="cd07820">
    <property type="entry name" value="SRPBCC_3"/>
    <property type="match status" value="1"/>
</dbReference>
<dbReference type="Pfam" id="PF08338">
    <property type="entry name" value="DUF1731"/>
    <property type="match status" value="1"/>
</dbReference>
<organism evidence="4 5">
    <name type="scientific">Corynebacterium incognita</name>
    <dbReference type="NCBI Taxonomy" id="2754725"/>
    <lineage>
        <taxon>Bacteria</taxon>
        <taxon>Bacillati</taxon>
        <taxon>Actinomycetota</taxon>
        <taxon>Actinomycetes</taxon>
        <taxon>Mycobacteriales</taxon>
        <taxon>Corynebacteriaceae</taxon>
        <taxon>Corynebacterium</taxon>
    </lineage>
</organism>
<dbReference type="Proteomes" id="UP000515743">
    <property type="component" value="Chromosome"/>
</dbReference>
<dbReference type="InterPro" id="IPR036291">
    <property type="entry name" value="NAD(P)-bd_dom_sf"/>
</dbReference>
<dbReference type="InterPro" id="IPR001509">
    <property type="entry name" value="Epimerase_deHydtase"/>
</dbReference>
<evidence type="ECO:0000256" key="1">
    <source>
        <dbReference type="ARBA" id="ARBA00009353"/>
    </source>
</evidence>
<dbReference type="RefSeq" id="WP_185176004.1">
    <property type="nucleotide sequence ID" value="NZ_CP059404.1"/>
</dbReference>
<gene>
    <name evidence="4" type="ORF">H0194_00715</name>
</gene>
<dbReference type="InterPro" id="IPR010099">
    <property type="entry name" value="SDR39U1"/>
</dbReference>
<reference evidence="4 5" key="1">
    <citation type="submission" date="2020-07" db="EMBL/GenBank/DDBJ databases">
        <title>Complete genome and description of Corynebacterium incognita strain Marseille-Q3630 sp. nov.</title>
        <authorList>
            <person name="Boxberger M."/>
        </authorList>
    </citation>
    <scope>NUCLEOTIDE SEQUENCE [LARGE SCALE GENOMIC DNA]</scope>
    <source>
        <strain evidence="4 5">Marseille-Q3630</strain>
    </source>
</reference>
<feature type="domain" description="NAD-dependent epimerase/dehydratase" evidence="2">
    <location>
        <begin position="180"/>
        <end position="384"/>
    </location>
</feature>
<dbReference type="Gene3D" id="3.40.50.720">
    <property type="entry name" value="NAD(P)-binding Rossmann-like Domain"/>
    <property type="match status" value="1"/>
</dbReference>
<dbReference type="InterPro" id="IPR013549">
    <property type="entry name" value="DUF1731"/>
</dbReference>
<dbReference type="Pfam" id="PF01370">
    <property type="entry name" value="Epimerase"/>
    <property type="match status" value="1"/>
</dbReference>
<dbReference type="NCBIfam" id="TIGR01777">
    <property type="entry name" value="yfcH"/>
    <property type="match status" value="1"/>
</dbReference>
<evidence type="ECO:0000313" key="4">
    <source>
        <dbReference type="EMBL" id="QNE89630.1"/>
    </source>
</evidence>
<dbReference type="InterPro" id="IPR023393">
    <property type="entry name" value="START-like_dom_sf"/>
</dbReference>
<feature type="domain" description="DUF1731" evidence="3">
    <location>
        <begin position="420"/>
        <end position="467"/>
    </location>
</feature>
<comment type="similarity">
    <text evidence="1">Belongs to the NAD(P)-dependent epimerase/dehydratase family. SDR39U1 subfamily.</text>
</comment>
<protein>
    <submittedName>
        <fullName evidence="4">TIGR01777 family protein</fullName>
    </submittedName>
</protein>
<name>A0A7G7CPW4_9CORY</name>
<dbReference type="PANTHER" id="PTHR11092">
    <property type="entry name" value="SUGAR NUCLEOTIDE EPIMERASE RELATED"/>
    <property type="match status" value="1"/>
</dbReference>
<proteinExistence type="inferred from homology"/>
<evidence type="ECO:0000259" key="2">
    <source>
        <dbReference type="Pfam" id="PF01370"/>
    </source>
</evidence>
<accession>A0A7G7CPW4</accession>
<dbReference type="KEGG" id="cik:H0194_00715"/>
<keyword evidence="5" id="KW-1185">Reference proteome</keyword>